<sequence>MNLWNKKYDSDKIAYTDLLTSNDGDPGVHGNTRLFGTLNYEWEYHKVKRADHRTLTDVFLNFSNFQLHRSLGDSLLSNFVLIVNSMSIKVTFEEVPEERTVRMKCLKFVQWEGFSLEPIEGAKWGRLKWLILKTVQLLSSNFIVKYAIQVTLAERVMSALDFYSYQQEGERMFITTATPNNEHLVLKRGNYEN</sequence>
<dbReference type="WBParaSite" id="HNAJ_0001125001-mRNA-1">
    <property type="protein sequence ID" value="HNAJ_0001125001-mRNA-1"/>
    <property type="gene ID" value="HNAJ_0001125001"/>
</dbReference>
<dbReference type="Proteomes" id="UP000278807">
    <property type="component" value="Unassembled WGS sequence"/>
</dbReference>
<evidence type="ECO:0000313" key="2">
    <source>
        <dbReference type="Proteomes" id="UP000278807"/>
    </source>
</evidence>
<reference evidence="1 2" key="2">
    <citation type="submission" date="2018-11" db="EMBL/GenBank/DDBJ databases">
        <authorList>
            <consortium name="Pathogen Informatics"/>
        </authorList>
    </citation>
    <scope>NUCLEOTIDE SEQUENCE [LARGE SCALE GENOMIC DNA]</scope>
</reference>
<dbReference type="EMBL" id="UZAE01013452">
    <property type="protein sequence ID" value="VDO09914.1"/>
    <property type="molecule type" value="Genomic_DNA"/>
</dbReference>
<accession>A0A0R3TU35</accession>
<organism evidence="3">
    <name type="scientific">Rodentolepis nana</name>
    <name type="common">Dwarf tapeworm</name>
    <name type="synonym">Hymenolepis nana</name>
    <dbReference type="NCBI Taxonomy" id="102285"/>
    <lineage>
        <taxon>Eukaryota</taxon>
        <taxon>Metazoa</taxon>
        <taxon>Spiralia</taxon>
        <taxon>Lophotrochozoa</taxon>
        <taxon>Platyhelminthes</taxon>
        <taxon>Cestoda</taxon>
        <taxon>Eucestoda</taxon>
        <taxon>Cyclophyllidea</taxon>
        <taxon>Hymenolepididae</taxon>
        <taxon>Rodentolepis</taxon>
    </lineage>
</organism>
<dbReference type="OrthoDB" id="6269826at2759"/>
<gene>
    <name evidence="1" type="ORF">HNAJ_LOCUS11240</name>
</gene>
<reference evidence="3" key="1">
    <citation type="submission" date="2017-02" db="UniProtKB">
        <authorList>
            <consortium name="WormBaseParasite"/>
        </authorList>
    </citation>
    <scope>IDENTIFICATION</scope>
</reference>
<keyword evidence="2" id="KW-1185">Reference proteome</keyword>
<dbReference type="AlphaFoldDB" id="A0A0R3TU35"/>
<evidence type="ECO:0000313" key="1">
    <source>
        <dbReference type="EMBL" id="VDO09914.1"/>
    </source>
</evidence>
<name>A0A0R3TU35_RODNA</name>
<proteinExistence type="predicted"/>
<protein>
    <submittedName>
        <fullName evidence="3">Glyco_hydro_65N domain-containing protein</fullName>
    </submittedName>
</protein>
<evidence type="ECO:0000313" key="3">
    <source>
        <dbReference type="WBParaSite" id="HNAJ_0001125001-mRNA-1"/>
    </source>
</evidence>